<dbReference type="PANTHER" id="PTHR22968:SF24">
    <property type="entry name" value="SERINE_THREONINE-PROTEIN KINASE"/>
    <property type="match status" value="1"/>
</dbReference>
<dbReference type="Proteomes" id="UP000746747">
    <property type="component" value="Unassembled WGS sequence"/>
</dbReference>
<sequence length="148" mass="16523">MKISNDPIVDKSLTGPLQNLDNSTVIINSHHGEAQTMLSASLLATDIKSNDQDIPCSDDILTDSQNIPLMRIFMSKKQTKPYEAKVGGRLDDIKAIVLYKGDSSSRFYREIPLSEILDVKYVSDSNLENTAHFFEIRARTSEQPGMMS</sequence>
<protein>
    <submittedName>
        <fullName evidence="1">Uncharacterized protein</fullName>
    </submittedName>
</protein>
<dbReference type="PANTHER" id="PTHR22968">
    <property type="entry name" value="PROTEIN KINASE C, MU"/>
    <property type="match status" value="1"/>
</dbReference>
<keyword evidence="2" id="KW-1185">Reference proteome</keyword>
<dbReference type="GO" id="GO:0005829">
    <property type="term" value="C:cytosol"/>
    <property type="evidence" value="ECO:0007669"/>
    <property type="project" value="TreeGrafter"/>
</dbReference>
<dbReference type="SUPFAM" id="SSF50729">
    <property type="entry name" value="PH domain-like"/>
    <property type="match status" value="1"/>
</dbReference>
<dbReference type="GO" id="GO:0004697">
    <property type="term" value="F:diacylglycerol-dependent serine/threonine kinase activity"/>
    <property type="evidence" value="ECO:0007669"/>
    <property type="project" value="UniProtKB-EC"/>
</dbReference>
<name>A0A8J2PYP7_9BILA</name>
<dbReference type="GO" id="GO:0035556">
    <property type="term" value="P:intracellular signal transduction"/>
    <property type="evidence" value="ECO:0007669"/>
    <property type="project" value="TreeGrafter"/>
</dbReference>
<gene>
    <name evidence="1" type="ORF">CJOHNSTONI_LOCUS3119</name>
</gene>
<dbReference type="AlphaFoldDB" id="A0A8J2PYP7"/>
<dbReference type="InterPro" id="IPR011993">
    <property type="entry name" value="PH-like_dom_sf"/>
</dbReference>
<organism evidence="1 2">
    <name type="scientific">Cercopithifilaria johnstoni</name>
    <dbReference type="NCBI Taxonomy" id="2874296"/>
    <lineage>
        <taxon>Eukaryota</taxon>
        <taxon>Metazoa</taxon>
        <taxon>Ecdysozoa</taxon>
        <taxon>Nematoda</taxon>
        <taxon>Chromadorea</taxon>
        <taxon>Rhabditida</taxon>
        <taxon>Spirurina</taxon>
        <taxon>Spiruromorpha</taxon>
        <taxon>Filarioidea</taxon>
        <taxon>Onchocercidae</taxon>
        <taxon>Cercopithifilaria</taxon>
    </lineage>
</organism>
<dbReference type="GO" id="GO:0007200">
    <property type="term" value="P:phospholipase C-activating G protein-coupled receptor signaling pathway"/>
    <property type="evidence" value="ECO:0007669"/>
    <property type="project" value="TreeGrafter"/>
</dbReference>
<dbReference type="OrthoDB" id="5835342at2759"/>
<evidence type="ECO:0000313" key="1">
    <source>
        <dbReference type="EMBL" id="CAG9532843.1"/>
    </source>
</evidence>
<accession>A0A8J2PYP7</accession>
<comment type="caution">
    <text evidence="1">The sequence shown here is derived from an EMBL/GenBank/DDBJ whole genome shotgun (WGS) entry which is preliminary data.</text>
</comment>
<dbReference type="GO" id="GO:0008270">
    <property type="term" value="F:zinc ion binding"/>
    <property type="evidence" value="ECO:0007669"/>
    <property type="project" value="UniProtKB-KW"/>
</dbReference>
<dbReference type="EMBL" id="CAKAEH010001077">
    <property type="protein sequence ID" value="CAG9532843.1"/>
    <property type="molecule type" value="Genomic_DNA"/>
</dbReference>
<reference evidence="1" key="1">
    <citation type="submission" date="2021-09" db="EMBL/GenBank/DDBJ databases">
        <authorList>
            <consortium name="Pathogen Informatics"/>
        </authorList>
    </citation>
    <scope>NUCLEOTIDE SEQUENCE</scope>
</reference>
<evidence type="ECO:0000313" key="2">
    <source>
        <dbReference type="Proteomes" id="UP000746747"/>
    </source>
</evidence>
<dbReference type="Gene3D" id="2.30.29.30">
    <property type="entry name" value="Pleckstrin-homology domain (PH domain)/Phosphotyrosine-binding domain (PTB)"/>
    <property type="match status" value="1"/>
</dbReference>
<proteinExistence type="predicted"/>